<dbReference type="PROSITE" id="PS50297">
    <property type="entry name" value="ANK_REP_REGION"/>
    <property type="match status" value="1"/>
</dbReference>
<evidence type="ECO:0008006" key="4">
    <source>
        <dbReference type="Google" id="ProtNLM"/>
    </source>
</evidence>
<dbReference type="SUPFAM" id="SSF48403">
    <property type="entry name" value="Ankyrin repeat"/>
    <property type="match status" value="1"/>
</dbReference>
<dbReference type="Gene3D" id="1.25.40.20">
    <property type="entry name" value="Ankyrin repeat-containing domain"/>
    <property type="match status" value="1"/>
</dbReference>
<comment type="caution">
    <text evidence="2">The sequence shown here is derived from an EMBL/GenBank/DDBJ whole genome shotgun (WGS) entry which is preliminary data.</text>
</comment>
<evidence type="ECO:0000256" key="1">
    <source>
        <dbReference type="PROSITE-ProRule" id="PRU00023"/>
    </source>
</evidence>
<reference evidence="2 3" key="1">
    <citation type="submission" date="2024-09" db="EMBL/GenBank/DDBJ databases">
        <title>Rethinking Asexuality: The Enigmatic Case of Functional Sexual Genes in Lepraria (Stereocaulaceae).</title>
        <authorList>
            <person name="Doellman M."/>
            <person name="Sun Y."/>
            <person name="Barcenas-Pena A."/>
            <person name="Lumbsch H.T."/>
            <person name="Grewe F."/>
        </authorList>
    </citation>
    <scope>NUCLEOTIDE SEQUENCE [LARGE SCALE GENOMIC DNA]</scope>
    <source>
        <strain evidence="2 3">Grewe 0041</strain>
    </source>
</reference>
<accession>A0ABR4BBL7</accession>
<gene>
    <name evidence="2" type="ORF">ABVK25_004595</name>
</gene>
<keyword evidence="3" id="KW-1185">Reference proteome</keyword>
<evidence type="ECO:0000313" key="3">
    <source>
        <dbReference type="Proteomes" id="UP001590951"/>
    </source>
</evidence>
<dbReference type="EMBL" id="JBHFEH010000012">
    <property type="protein sequence ID" value="KAL2055257.1"/>
    <property type="molecule type" value="Genomic_DNA"/>
</dbReference>
<dbReference type="Pfam" id="PF00023">
    <property type="entry name" value="Ank"/>
    <property type="match status" value="1"/>
</dbReference>
<protein>
    <recommendedName>
        <fullName evidence="4">ANK_REP_REGION domain-containing protein</fullName>
    </recommendedName>
</protein>
<dbReference type="PROSITE" id="PS50088">
    <property type="entry name" value="ANK_REPEAT"/>
    <property type="match status" value="1"/>
</dbReference>
<dbReference type="Proteomes" id="UP001590951">
    <property type="component" value="Unassembled WGS sequence"/>
</dbReference>
<dbReference type="InterPro" id="IPR036770">
    <property type="entry name" value="Ankyrin_rpt-contain_sf"/>
</dbReference>
<sequence>MTLRIVPNDSAIFSLAGAGNIGVAKLFDQGSASPDDIQDQRSFTPLHCAVLRGHSELCKFLISAGAHPSIAAFSGDSITD</sequence>
<feature type="repeat" description="ANK" evidence="1">
    <location>
        <begin position="41"/>
        <end position="73"/>
    </location>
</feature>
<keyword evidence="1" id="KW-0040">ANK repeat</keyword>
<proteinExistence type="predicted"/>
<organism evidence="2 3">
    <name type="scientific">Lepraria finkii</name>
    <dbReference type="NCBI Taxonomy" id="1340010"/>
    <lineage>
        <taxon>Eukaryota</taxon>
        <taxon>Fungi</taxon>
        <taxon>Dikarya</taxon>
        <taxon>Ascomycota</taxon>
        <taxon>Pezizomycotina</taxon>
        <taxon>Lecanoromycetes</taxon>
        <taxon>OSLEUM clade</taxon>
        <taxon>Lecanoromycetidae</taxon>
        <taxon>Lecanorales</taxon>
        <taxon>Lecanorineae</taxon>
        <taxon>Stereocaulaceae</taxon>
        <taxon>Lepraria</taxon>
    </lineage>
</organism>
<dbReference type="SMART" id="SM00248">
    <property type="entry name" value="ANK"/>
    <property type="match status" value="2"/>
</dbReference>
<evidence type="ECO:0000313" key="2">
    <source>
        <dbReference type="EMBL" id="KAL2055257.1"/>
    </source>
</evidence>
<name>A0ABR4BBL7_9LECA</name>
<dbReference type="InterPro" id="IPR002110">
    <property type="entry name" value="Ankyrin_rpt"/>
</dbReference>